<keyword evidence="3" id="KW-1185">Reference proteome</keyword>
<dbReference type="InParanoid" id="V4T690"/>
<dbReference type="KEGG" id="cic:CICLE_v10002862mg"/>
<keyword evidence="1" id="KW-1133">Transmembrane helix</keyword>
<organism evidence="2 3">
    <name type="scientific">Citrus clementina</name>
    <name type="common">Clementine</name>
    <name type="synonym">Citrus deliciosa x Citrus sinensis</name>
    <dbReference type="NCBI Taxonomy" id="85681"/>
    <lineage>
        <taxon>Eukaryota</taxon>
        <taxon>Viridiplantae</taxon>
        <taxon>Streptophyta</taxon>
        <taxon>Embryophyta</taxon>
        <taxon>Tracheophyta</taxon>
        <taxon>Spermatophyta</taxon>
        <taxon>Magnoliopsida</taxon>
        <taxon>eudicotyledons</taxon>
        <taxon>Gunneridae</taxon>
        <taxon>Pentapetalae</taxon>
        <taxon>rosids</taxon>
        <taxon>malvids</taxon>
        <taxon>Sapindales</taxon>
        <taxon>Rutaceae</taxon>
        <taxon>Aurantioideae</taxon>
        <taxon>Citrus</taxon>
    </lineage>
</organism>
<proteinExistence type="predicted"/>
<evidence type="ECO:0000256" key="1">
    <source>
        <dbReference type="SAM" id="Phobius"/>
    </source>
</evidence>
<dbReference type="Gramene" id="ESR48692">
    <property type="protein sequence ID" value="ESR48692"/>
    <property type="gene ID" value="CICLE_v10002862mg"/>
</dbReference>
<evidence type="ECO:0000313" key="3">
    <source>
        <dbReference type="Proteomes" id="UP000030687"/>
    </source>
</evidence>
<dbReference type="AlphaFoldDB" id="V4T690"/>
<evidence type="ECO:0000313" key="2">
    <source>
        <dbReference type="EMBL" id="ESR48692.1"/>
    </source>
</evidence>
<accession>V4T690</accession>
<feature type="transmembrane region" description="Helical" evidence="1">
    <location>
        <begin position="38"/>
        <end position="63"/>
    </location>
</feature>
<dbReference type="Proteomes" id="UP000030687">
    <property type="component" value="Unassembled WGS sequence"/>
</dbReference>
<keyword evidence="1" id="KW-0472">Membrane</keyword>
<gene>
    <name evidence="2" type="ORF">CICLE_v10002862mg</name>
</gene>
<sequence>MAKKLPRHKTGTTQQHIRIPICPYNKSQQLIQSVTAPFYLILSTPFFLTLPAICSLILAGSVLPHSLGSVRAHSRWLRSPSLSQLRSPSLSRSQLHHSLSPNTIGLTRLVKVSVQFIALICN</sequence>
<name>V4T690_CITCL</name>
<keyword evidence="1" id="KW-0812">Transmembrane</keyword>
<dbReference type="EMBL" id="KI536799">
    <property type="protein sequence ID" value="ESR48692.1"/>
    <property type="molecule type" value="Genomic_DNA"/>
</dbReference>
<reference evidence="2 3" key="1">
    <citation type="submission" date="2013-10" db="EMBL/GenBank/DDBJ databases">
        <authorList>
            <consortium name="International Citrus Genome Consortium"/>
            <person name="Jenkins J."/>
            <person name="Schmutz J."/>
            <person name="Prochnik S."/>
            <person name="Rokhsar D."/>
            <person name="Gmitter F."/>
            <person name="Ollitrault P."/>
            <person name="Machado M."/>
            <person name="Talon M."/>
            <person name="Wincker P."/>
            <person name="Jaillon O."/>
            <person name="Morgante M."/>
        </authorList>
    </citation>
    <scope>NUCLEOTIDE SEQUENCE</scope>
    <source>
        <strain evidence="3">cv. Clemenules</strain>
    </source>
</reference>
<protein>
    <submittedName>
        <fullName evidence="2">Uncharacterized protein</fullName>
    </submittedName>
</protein>